<accession>A0A2N5TBA3</accession>
<protein>
    <submittedName>
        <fullName evidence="2">Uncharacterized protein</fullName>
    </submittedName>
</protein>
<dbReference type="AlphaFoldDB" id="A0A2N5TBA3"/>
<reference evidence="2 3" key="1">
    <citation type="submission" date="2017-11" db="EMBL/GenBank/DDBJ databases">
        <title>De novo assembly and phasing of dikaryotic genomes from two isolates of Puccinia coronata f. sp. avenae, the causal agent of oat crown rust.</title>
        <authorList>
            <person name="Miller M.E."/>
            <person name="Zhang Y."/>
            <person name="Omidvar V."/>
            <person name="Sperschneider J."/>
            <person name="Schwessinger B."/>
            <person name="Raley C."/>
            <person name="Palmer J.M."/>
            <person name="Garnica D."/>
            <person name="Upadhyaya N."/>
            <person name="Rathjen J."/>
            <person name="Taylor J.M."/>
            <person name="Park R.F."/>
            <person name="Dodds P.N."/>
            <person name="Hirsch C.D."/>
            <person name="Kianian S.F."/>
            <person name="Figueroa M."/>
        </authorList>
    </citation>
    <scope>NUCLEOTIDE SEQUENCE [LARGE SCALE GENOMIC DNA]</scope>
    <source>
        <strain evidence="2">12SD80</strain>
    </source>
</reference>
<gene>
    <name evidence="2" type="ORF">PCASD_11119</name>
</gene>
<feature type="region of interest" description="Disordered" evidence="1">
    <location>
        <begin position="1"/>
        <end position="88"/>
    </location>
</feature>
<evidence type="ECO:0000313" key="2">
    <source>
        <dbReference type="EMBL" id="PLW22740.1"/>
    </source>
</evidence>
<name>A0A2N5TBA3_9BASI</name>
<feature type="compositionally biased region" description="Low complexity" evidence="1">
    <location>
        <begin position="79"/>
        <end position="88"/>
    </location>
</feature>
<dbReference type="Proteomes" id="UP000235392">
    <property type="component" value="Unassembled WGS sequence"/>
</dbReference>
<dbReference type="EMBL" id="PGCI01000654">
    <property type="protein sequence ID" value="PLW22740.1"/>
    <property type="molecule type" value="Genomic_DNA"/>
</dbReference>
<evidence type="ECO:0000313" key="3">
    <source>
        <dbReference type="Proteomes" id="UP000235392"/>
    </source>
</evidence>
<comment type="caution">
    <text evidence="2">The sequence shown here is derived from an EMBL/GenBank/DDBJ whole genome shotgun (WGS) entry which is preliminary data.</text>
</comment>
<proteinExistence type="predicted"/>
<evidence type="ECO:0000256" key="1">
    <source>
        <dbReference type="SAM" id="MobiDB-lite"/>
    </source>
</evidence>
<organism evidence="2 3">
    <name type="scientific">Puccinia coronata f. sp. avenae</name>
    <dbReference type="NCBI Taxonomy" id="200324"/>
    <lineage>
        <taxon>Eukaryota</taxon>
        <taxon>Fungi</taxon>
        <taxon>Dikarya</taxon>
        <taxon>Basidiomycota</taxon>
        <taxon>Pucciniomycotina</taxon>
        <taxon>Pucciniomycetes</taxon>
        <taxon>Pucciniales</taxon>
        <taxon>Pucciniaceae</taxon>
        <taxon>Puccinia</taxon>
    </lineage>
</organism>
<sequence length="400" mass="45416">MSRSLFQSHILPTDVQGDETIDDRLGRQRSPSSFDHRLTPASQRRRLRSPAAIQQEEEEEYNPLDTRHDQPNQVGHTSVNDNNDNTNVDISPSRLSVFFTNLGIEANPGTIVEELEQMTATEQLAAVIGTISAVIKQFKDVAQIGGEPARGLDPIPVLGLSHEDQVRTHVYSEVFKEFIRRVGRECLTDETLKAYNTDQQERSLYRSVIIRLNTQPPAFKRAHLPPKYLQDDRVATAHVWAHVKTQLKHVRHKARNVLLTGMKPGNHGCMEGIPCLIELSRLLWRHLMNASTLSNEEIDALLHPRPLLRTRFAFMRLQTIHNYLELDSRNVSQWDQMDRHLLQLRGLPVNYTRSWQRLLCAKDGALFAEGHTLANLDPAELMCPTHAEVNARLATLGEAA</sequence>